<keyword evidence="6" id="KW-0313">Glucose metabolism</keyword>
<proteinExistence type="inferred from homology"/>
<evidence type="ECO:0000256" key="10">
    <source>
        <dbReference type="ARBA" id="ARBA00047696"/>
    </source>
</evidence>
<dbReference type="Pfam" id="PF02781">
    <property type="entry name" value="G6PD_C"/>
    <property type="match status" value="1"/>
</dbReference>
<comment type="pathway">
    <text evidence="2">Carbohydrate degradation; pentose phosphate pathway; D-ribulose 5-phosphate from D-glucose 6-phosphate (oxidative stage): step 1/3.</text>
</comment>
<name>A0ABM1ERL1_PRICU</name>
<dbReference type="Gene3D" id="3.40.50.720">
    <property type="entry name" value="NAD(P)-binding Rossmann-like Domain"/>
    <property type="match status" value="1"/>
</dbReference>
<dbReference type="PANTHER" id="PTHR23429:SF0">
    <property type="entry name" value="GLUCOSE-6-PHOSPHATE 1-DEHYDROGENASE"/>
    <property type="match status" value="1"/>
</dbReference>
<evidence type="ECO:0000256" key="4">
    <source>
        <dbReference type="ARBA" id="ARBA00013019"/>
    </source>
</evidence>
<keyword evidence="8" id="KW-0560">Oxidoreductase</keyword>
<evidence type="ECO:0000256" key="6">
    <source>
        <dbReference type="ARBA" id="ARBA00022526"/>
    </source>
</evidence>
<keyword evidence="13" id="KW-1185">Reference proteome</keyword>
<dbReference type="SUPFAM" id="SSF51735">
    <property type="entry name" value="NAD(P)-binding Rossmann-fold domains"/>
    <property type="match status" value="1"/>
</dbReference>
<evidence type="ECO:0000256" key="1">
    <source>
        <dbReference type="ARBA" id="ARBA00002914"/>
    </source>
</evidence>
<organism evidence="13 14">
    <name type="scientific">Priapulus caudatus</name>
    <name type="common">Priapulid worm</name>
    <dbReference type="NCBI Taxonomy" id="37621"/>
    <lineage>
        <taxon>Eukaryota</taxon>
        <taxon>Metazoa</taxon>
        <taxon>Ecdysozoa</taxon>
        <taxon>Scalidophora</taxon>
        <taxon>Priapulida</taxon>
        <taxon>Priapulimorpha</taxon>
        <taxon>Priapulimorphida</taxon>
        <taxon>Priapulidae</taxon>
        <taxon>Priapulus</taxon>
    </lineage>
</organism>
<dbReference type="RefSeq" id="XP_014674832.1">
    <property type="nucleotide sequence ID" value="XM_014819346.1"/>
</dbReference>
<dbReference type="InterPro" id="IPR036291">
    <property type="entry name" value="NAD(P)-bd_dom_sf"/>
</dbReference>
<dbReference type="InterPro" id="IPR019796">
    <property type="entry name" value="G6P_DH_AS"/>
</dbReference>
<evidence type="ECO:0000259" key="12">
    <source>
        <dbReference type="Pfam" id="PF02781"/>
    </source>
</evidence>
<dbReference type="GeneID" id="106814953"/>
<evidence type="ECO:0000259" key="11">
    <source>
        <dbReference type="Pfam" id="PF00479"/>
    </source>
</evidence>
<reference evidence="14" key="1">
    <citation type="submission" date="2025-08" db="UniProtKB">
        <authorList>
            <consortium name="RefSeq"/>
        </authorList>
    </citation>
    <scope>IDENTIFICATION</scope>
</reference>
<keyword evidence="9" id="KW-0119">Carbohydrate metabolism</keyword>
<feature type="domain" description="Glucose-6-phosphate dehydrogenase NAD-binding" evidence="11">
    <location>
        <begin position="30"/>
        <end position="179"/>
    </location>
</feature>
<keyword evidence="7" id="KW-0521">NADP</keyword>
<evidence type="ECO:0000256" key="2">
    <source>
        <dbReference type="ARBA" id="ARBA00004937"/>
    </source>
</evidence>
<dbReference type="EC" id="1.1.1.49" evidence="4"/>
<dbReference type="PROSITE" id="PS00069">
    <property type="entry name" value="G6P_DEHYDROGENASE"/>
    <property type="match status" value="1"/>
</dbReference>
<evidence type="ECO:0000313" key="13">
    <source>
        <dbReference type="Proteomes" id="UP000695022"/>
    </source>
</evidence>
<dbReference type="InterPro" id="IPR022674">
    <property type="entry name" value="G6P_DH_NAD-bd"/>
</dbReference>
<dbReference type="InterPro" id="IPR001282">
    <property type="entry name" value="G6P_DH"/>
</dbReference>
<evidence type="ECO:0000256" key="7">
    <source>
        <dbReference type="ARBA" id="ARBA00022857"/>
    </source>
</evidence>
<protein>
    <recommendedName>
        <fullName evidence="5">Glucose-6-phosphate 1-dehydrogenase</fullName>
        <ecNumber evidence="4">1.1.1.49</ecNumber>
    </recommendedName>
</protein>
<dbReference type="PANTHER" id="PTHR23429">
    <property type="entry name" value="GLUCOSE-6-PHOSPHATE 1-DEHYDROGENASE G6PD"/>
    <property type="match status" value="1"/>
</dbReference>
<dbReference type="InterPro" id="IPR022675">
    <property type="entry name" value="G6P_DH_C"/>
</dbReference>
<dbReference type="Proteomes" id="UP000695022">
    <property type="component" value="Unplaced"/>
</dbReference>
<dbReference type="Gene3D" id="3.30.360.10">
    <property type="entry name" value="Dihydrodipicolinate Reductase, domain 2"/>
    <property type="match status" value="1"/>
</dbReference>
<evidence type="ECO:0000313" key="14">
    <source>
        <dbReference type="RefSeq" id="XP_014674832.1"/>
    </source>
</evidence>
<gene>
    <name evidence="14" type="primary">LOC106814953</name>
</gene>
<evidence type="ECO:0000256" key="8">
    <source>
        <dbReference type="ARBA" id="ARBA00023002"/>
    </source>
</evidence>
<accession>A0ABM1ERL1</accession>
<sequence length="249" mass="28039">MECGDETGIELIRKTLSTEDEGTLHVFVVLGASTCFAGYARSKLSVADVRKKADPFMKVRDDQKEKLEAFWKLNTYVAGSYDKLEDFQRLNSEIEKIEGGKPCNRLFYLALPPSVFQPVTTNLKAACMGKRGWTRVIVEKPFGKDSDSSVQLSTHLARLFTEDQLYRIDHYLGKEMVQNLMILRFGNKVWGPIWNRESIAAVTLSFKEPFGTQGRGGYFDEFGIIRCDAESCPTDVDAGCHGEACIYEC</sequence>
<evidence type="ECO:0000256" key="5">
    <source>
        <dbReference type="ARBA" id="ARBA00020444"/>
    </source>
</evidence>
<dbReference type="Pfam" id="PF00479">
    <property type="entry name" value="G6PD_N"/>
    <property type="match status" value="1"/>
</dbReference>
<evidence type="ECO:0000256" key="3">
    <source>
        <dbReference type="ARBA" id="ARBA00009975"/>
    </source>
</evidence>
<comment type="function">
    <text evidence="1">Cytosolic glucose-6-phosphate dehydrogenase that catalyzes the first and rate-limiting step of the oxidative branch within the pentose phosphate pathway/shunt, an alternative route to glycolysis for the dissimilation of carbohydrates and a major source of reducing power and metabolic intermediates for fatty acid and nucleic acid biosynthetic processes.</text>
</comment>
<dbReference type="SUPFAM" id="SSF55347">
    <property type="entry name" value="Glyceraldehyde-3-phosphate dehydrogenase-like, C-terminal domain"/>
    <property type="match status" value="1"/>
</dbReference>
<feature type="domain" description="Glucose-6-phosphate dehydrogenase C-terminal" evidence="12">
    <location>
        <begin position="181"/>
        <end position="226"/>
    </location>
</feature>
<dbReference type="PRINTS" id="PR00079">
    <property type="entry name" value="G6PDHDRGNASE"/>
</dbReference>
<comment type="catalytic activity">
    <reaction evidence="10">
        <text>D-glucose 6-phosphate + NADP(+) = 6-phospho-D-glucono-1,5-lactone + NADPH + H(+)</text>
        <dbReference type="Rhea" id="RHEA:15841"/>
        <dbReference type="ChEBI" id="CHEBI:15378"/>
        <dbReference type="ChEBI" id="CHEBI:57783"/>
        <dbReference type="ChEBI" id="CHEBI:57955"/>
        <dbReference type="ChEBI" id="CHEBI:58349"/>
        <dbReference type="ChEBI" id="CHEBI:61548"/>
        <dbReference type="EC" id="1.1.1.49"/>
    </reaction>
    <physiologicalReaction direction="left-to-right" evidence="10">
        <dbReference type="Rhea" id="RHEA:15842"/>
    </physiologicalReaction>
</comment>
<evidence type="ECO:0000256" key="9">
    <source>
        <dbReference type="ARBA" id="ARBA00023277"/>
    </source>
</evidence>
<comment type="similarity">
    <text evidence="3">Belongs to the glucose-6-phosphate dehydrogenase family.</text>
</comment>